<evidence type="ECO:0000256" key="1">
    <source>
        <dbReference type="SAM" id="Phobius"/>
    </source>
</evidence>
<feature type="transmembrane region" description="Helical" evidence="1">
    <location>
        <begin position="7"/>
        <end position="26"/>
    </location>
</feature>
<name>A0A846TK69_9BACI</name>
<feature type="transmembrane region" description="Helical" evidence="1">
    <location>
        <begin position="32"/>
        <end position="52"/>
    </location>
</feature>
<dbReference type="RefSeq" id="WP_167830962.1">
    <property type="nucleotide sequence ID" value="NZ_JAAVUM010000002.1"/>
</dbReference>
<keyword evidence="1" id="KW-0472">Membrane</keyword>
<dbReference type="AlphaFoldDB" id="A0A846TK69"/>
<sequence>MKDFLSSLLFISSILIFAITAYLLFWTVMMPGWFIVPFVISLIMGIVTFWSSKRLGRPLEKKHAER</sequence>
<protein>
    <submittedName>
        <fullName evidence="2">DUF2207 domain-containing protein</fullName>
    </submittedName>
</protein>
<dbReference type="Proteomes" id="UP000587942">
    <property type="component" value="Unassembled WGS sequence"/>
</dbReference>
<reference evidence="2 3" key="1">
    <citation type="submission" date="2020-03" db="EMBL/GenBank/DDBJ databases">
        <authorList>
            <person name="Sun Q."/>
        </authorList>
    </citation>
    <scope>NUCLEOTIDE SEQUENCE [LARGE SCALE GENOMIC DNA]</scope>
    <source>
        <strain evidence="2 3">KACC 21451</strain>
    </source>
</reference>
<evidence type="ECO:0000313" key="2">
    <source>
        <dbReference type="EMBL" id="NKE04435.1"/>
    </source>
</evidence>
<keyword evidence="1" id="KW-1133">Transmembrane helix</keyword>
<proteinExistence type="predicted"/>
<dbReference type="EMBL" id="JAAVUM010000002">
    <property type="protein sequence ID" value="NKE04435.1"/>
    <property type="molecule type" value="Genomic_DNA"/>
</dbReference>
<keyword evidence="1" id="KW-0812">Transmembrane</keyword>
<evidence type="ECO:0000313" key="3">
    <source>
        <dbReference type="Proteomes" id="UP000587942"/>
    </source>
</evidence>
<organism evidence="2 3">
    <name type="scientific">Mesobacillus selenatarsenatis</name>
    <dbReference type="NCBI Taxonomy" id="388741"/>
    <lineage>
        <taxon>Bacteria</taxon>
        <taxon>Bacillati</taxon>
        <taxon>Bacillota</taxon>
        <taxon>Bacilli</taxon>
        <taxon>Bacillales</taxon>
        <taxon>Bacillaceae</taxon>
        <taxon>Mesobacillus</taxon>
    </lineage>
</organism>
<accession>A0A846TK69</accession>
<comment type="caution">
    <text evidence="2">The sequence shown here is derived from an EMBL/GenBank/DDBJ whole genome shotgun (WGS) entry which is preliminary data.</text>
</comment>
<gene>
    <name evidence="2" type="ORF">GWK17_02895</name>
</gene>